<feature type="transmembrane region" description="Helical" evidence="1">
    <location>
        <begin position="29"/>
        <end position="48"/>
    </location>
</feature>
<feature type="transmembrane region" description="Helical" evidence="1">
    <location>
        <begin position="159"/>
        <end position="176"/>
    </location>
</feature>
<evidence type="ECO:0000256" key="1">
    <source>
        <dbReference type="SAM" id="Phobius"/>
    </source>
</evidence>
<feature type="transmembrane region" description="Helical" evidence="1">
    <location>
        <begin position="55"/>
        <end position="77"/>
    </location>
</feature>
<keyword evidence="1" id="KW-0812">Transmembrane</keyword>
<accession>A0A421B4F2</accession>
<feature type="transmembrane region" description="Helical" evidence="1">
    <location>
        <begin position="256"/>
        <end position="284"/>
    </location>
</feature>
<reference evidence="2 3" key="1">
    <citation type="submission" date="2018-10" db="EMBL/GenBank/DDBJ databases">
        <title>Genomic Encyclopedia of Archaeal and Bacterial Type Strains, Phase II (KMG-II): from individual species to whole genera.</title>
        <authorList>
            <person name="Goeker M."/>
        </authorList>
    </citation>
    <scope>NUCLEOTIDE SEQUENCE [LARGE SCALE GENOMIC DNA]</scope>
    <source>
        <strain evidence="2 3">DSM 45657</strain>
    </source>
</reference>
<proteinExistence type="predicted"/>
<keyword evidence="3" id="KW-1185">Reference proteome</keyword>
<feature type="transmembrane region" description="Helical" evidence="1">
    <location>
        <begin position="229"/>
        <end position="249"/>
    </location>
</feature>
<comment type="caution">
    <text evidence="2">The sequence shown here is derived from an EMBL/GenBank/DDBJ whole genome shotgun (WGS) entry which is preliminary data.</text>
</comment>
<name>A0A421B4F2_9PSEU</name>
<dbReference type="EMBL" id="RCDD01000002">
    <property type="protein sequence ID" value="RLK59257.1"/>
    <property type="molecule type" value="Genomic_DNA"/>
</dbReference>
<feature type="transmembrane region" description="Helical" evidence="1">
    <location>
        <begin position="131"/>
        <end position="153"/>
    </location>
</feature>
<feature type="transmembrane region" description="Helical" evidence="1">
    <location>
        <begin position="196"/>
        <end position="217"/>
    </location>
</feature>
<dbReference type="AlphaFoldDB" id="A0A421B4F2"/>
<gene>
    <name evidence="2" type="ORF">CLV68_3742</name>
</gene>
<keyword evidence="1" id="KW-0472">Membrane</keyword>
<feature type="transmembrane region" description="Helical" evidence="1">
    <location>
        <begin position="290"/>
        <end position="309"/>
    </location>
</feature>
<protein>
    <submittedName>
        <fullName evidence="2">Uncharacterized protein</fullName>
    </submittedName>
</protein>
<sequence>MPDPTLLSIVLAVLAGVLAAVKRLERADWVLPLPWVDLALAVAFAVTAGAFDDPAWWVAAVAVALGLFGFGFLAGAAALTLVRLPDPELMAMTVVPLLVGFALHHFLRAANGKQLPFEAAERDSARSDLRWSLAAKIAPVVPFALVLGVPLPGGDLADAAVRLLGAAVIALYLVAVDRIRVALLRPRRRILRAAELNNALVATVLAASPIGAEAVAWWGRTLEPLGWEWYRLVAVVFSVFVVLAVLIGNNMVRGPLLFVVLALGHLARLAVAAGLVLTGAIALLHPDRDLLVPAVIGGLPALVIGWLSIGRGRVFRQLTDAALLSTLTESKRGAVIDTWVTEKVVVAAPDLSLPDAVGALALRSLADERAQPPWLVRTDEAIAVADALLDAVDRRVALERITDDRIDRARFAARGDLALWQAKIRGERGDAVGALAAAKDALTAFDAAGARFGTALAWSAVADHAEADPDLDVVAEIDGWLAAHDLPAAARRHATGSAARAAADRGDLATARDRLHAARRTPAPVAAFAAAMRADRVHFGATPRELCGIMLLVERQVLAVVTPR</sequence>
<evidence type="ECO:0000313" key="2">
    <source>
        <dbReference type="EMBL" id="RLK59257.1"/>
    </source>
</evidence>
<keyword evidence="1" id="KW-1133">Transmembrane helix</keyword>
<dbReference type="RefSeq" id="WP_170224437.1">
    <property type="nucleotide sequence ID" value="NZ_RCDD01000002.1"/>
</dbReference>
<dbReference type="Proteomes" id="UP000282454">
    <property type="component" value="Unassembled WGS sequence"/>
</dbReference>
<organism evidence="2 3">
    <name type="scientific">Actinokineospora cianjurensis</name>
    <dbReference type="NCBI Taxonomy" id="585224"/>
    <lineage>
        <taxon>Bacteria</taxon>
        <taxon>Bacillati</taxon>
        <taxon>Actinomycetota</taxon>
        <taxon>Actinomycetes</taxon>
        <taxon>Pseudonocardiales</taxon>
        <taxon>Pseudonocardiaceae</taxon>
        <taxon>Actinokineospora</taxon>
    </lineage>
</organism>
<evidence type="ECO:0000313" key="3">
    <source>
        <dbReference type="Proteomes" id="UP000282454"/>
    </source>
</evidence>